<evidence type="ECO:0000256" key="6">
    <source>
        <dbReference type="PROSITE-ProRule" id="PRU00169"/>
    </source>
</evidence>
<sequence length="236" mass="26564">MKRTILVVDDEPGIVKIARDYLERAGFHVISAGDGPSALRLARQEHPSLIVLDLMLPGMDGLDVTRALRQDPLTAGVPIIMLTARVEETDRLIGLELGADDYITKPFSPRELVARVRAVLRRIEGHLQPTKVIQAGRLTIDLERRIVRRDNEIIELTATEFELLTILASAPGRPFTRAQLLDRIYNTNYIGFDRTIDAHIKNLRRKIEPDPNGPPRLILTVYGVGYKFAEPDAYNQ</sequence>
<keyword evidence="5" id="KW-0804">Transcription</keyword>
<dbReference type="CDD" id="cd00383">
    <property type="entry name" value="trans_reg_C"/>
    <property type="match status" value="1"/>
</dbReference>
<dbReference type="EMBL" id="CP001337">
    <property type="protein sequence ID" value="ACL25577.1"/>
    <property type="molecule type" value="Genomic_DNA"/>
</dbReference>
<keyword evidence="1 6" id="KW-0597">Phosphoprotein</keyword>
<dbReference type="GO" id="GO:0005829">
    <property type="term" value="C:cytosol"/>
    <property type="evidence" value="ECO:0007669"/>
    <property type="project" value="TreeGrafter"/>
</dbReference>
<dbReference type="InterPro" id="IPR011006">
    <property type="entry name" value="CheY-like_superfamily"/>
</dbReference>
<gene>
    <name evidence="10" type="ordered locus">Cagg_2709</name>
</gene>
<evidence type="ECO:0000313" key="11">
    <source>
        <dbReference type="Proteomes" id="UP000002508"/>
    </source>
</evidence>
<dbReference type="STRING" id="326427.Cagg_2709"/>
<evidence type="ECO:0000256" key="5">
    <source>
        <dbReference type="ARBA" id="ARBA00023163"/>
    </source>
</evidence>
<evidence type="ECO:0000259" key="9">
    <source>
        <dbReference type="PROSITE" id="PS51755"/>
    </source>
</evidence>
<evidence type="ECO:0000256" key="7">
    <source>
        <dbReference type="PROSITE-ProRule" id="PRU01091"/>
    </source>
</evidence>
<dbReference type="InterPro" id="IPR039420">
    <property type="entry name" value="WalR-like"/>
</dbReference>
<dbReference type="PANTHER" id="PTHR48111:SF4">
    <property type="entry name" value="DNA-BINDING DUAL TRANSCRIPTIONAL REGULATOR OMPR"/>
    <property type="match status" value="1"/>
</dbReference>
<organism evidence="10 11">
    <name type="scientific">Chloroflexus aggregans (strain MD-66 / DSM 9485)</name>
    <dbReference type="NCBI Taxonomy" id="326427"/>
    <lineage>
        <taxon>Bacteria</taxon>
        <taxon>Bacillati</taxon>
        <taxon>Chloroflexota</taxon>
        <taxon>Chloroflexia</taxon>
        <taxon>Chloroflexales</taxon>
        <taxon>Chloroflexineae</taxon>
        <taxon>Chloroflexaceae</taxon>
        <taxon>Chloroflexus</taxon>
    </lineage>
</organism>
<feature type="DNA-binding region" description="OmpR/PhoB-type" evidence="7">
    <location>
        <begin position="130"/>
        <end position="230"/>
    </location>
</feature>
<dbReference type="Pfam" id="PF00486">
    <property type="entry name" value="Trans_reg_C"/>
    <property type="match status" value="1"/>
</dbReference>
<evidence type="ECO:0000313" key="10">
    <source>
        <dbReference type="EMBL" id="ACL25577.1"/>
    </source>
</evidence>
<protein>
    <submittedName>
        <fullName evidence="10">Two component transcriptional regulator, winged helix family</fullName>
    </submittedName>
</protein>
<dbReference type="InterPro" id="IPR036388">
    <property type="entry name" value="WH-like_DNA-bd_sf"/>
</dbReference>
<dbReference type="FunFam" id="1.10.10.10:FF:000018">
    <property type="entry name" value="DNA-binding response regulator ResD"/>
    <property type="match status" value="1"/>
</dbReference>
<dbReference type="Proteomes" id="UP000002508">
    <property type="component" value="Chromosome"/>
</dbReference>
<dbReference type="SMART" id="SM00862">
    <property type="entry name" value="Trans_reg_C"/>
    <property type="match status" value="1"/>
</dbReference>
<dbReference type="PROSITE" id="PS51755">
    <property type="entry name" value="OMPR_PHOB"/>
    <property type="match status" value="1"/>
</dbReference>
<dbReference type="AlphaFoldDB" id="B8G4V1"/>
<evidence type="ECO:0000259" key="8">
    <source>
        <dbReference type="PROSITE" id="PS50110"/>
    </source>
</evidence>
<dbReference type="GO" id="GO:0000156">
    <property type="term" value="F:phosphorelay response regulator activity"/>
    <property type="evidence" value="ECO:0007669"/>
    <property type="project" value="TreeGrafter"/>
</dbReference>
<feature type="modified residue" description="4-aspartylphosphate" evidence="6">
    <location>
        <position position="53"/>
    </location>
</feature>
<dbReference type="GO" id="GO:0000976">
    <property type="term" value="F:transcription cis-regulatory region binding"/>
    <property type="evidence" value="ECO:0007669"/>
    <property type="project" value="TreeGrafter"/>
</dbReference>
<dbReference type="InterPro" id="IPR001789">
    <property type="entry name" value="Sig_transdc_resp-reg_receiver"/>
</dbReference>
<proteinExistence type="predicted"/>
<dbReference type="Pfam" id="PF00072">
    <property type="entry name" value="Response_reg"/>
    <property type="match status" value="1"/>
</dbReference>
<dbReference type="eggNOG" id="COG0745">
    <property type="taxonomic scope" value="Bacteria"/>
</dbReference>
<dbReference type="HOGENOM" id="CLU_000445_30_4_0"/>
<dbReference type="Gene3D" id="3.40.50.2300">
    <property type="match status" value="1"/>
</dbReference>
<dbReference type="GO" id="GO:0006355">
    <property type="term" value="P:regulation of DNA-templated transcription"/>
    <property type="evidence" value="ECO:0007669"/>
    <property type="project" value="InterPro"/>
</dbReference>
<dbReference type="RefSeq" id="WP_015941434.1">
    <property type="nucleotide sequence ID" value="NC_011831.1"/>
</dbReference>
<name>B8G4V1_CHLAD</name>
<keyword evidence="2" id="KW-0902">Two-component regulatory system</keyword>
<dbReference type="KEGG" id="cag:Cagg_2709"/>
<dbReference type="SUPFAM" id="SSF52172">
    <property type="entry name" value="CheY-like"/>
    <property type="match status" value="1"/>
</dbReference>
<dbReference type="InterPro" id="IPR001867">
    <property type="entry name" value="OmpR/PhoB-type_DNA-bd"/>
</dbReference>
<dbReference type="InterPro" id="IPR016032">
    <property type="entry name" value="Sig_transdc_resp-reg_C-effctor"/>
</dbReference>
<evidence type="ECO:0000256" key="3">
    <source>
        <dbReference type="ARBA" id="ARBA00023015"/>
    </source>
</evidence>
<dbReference type="SUPFAM" id="SSF46894">
    <property type="entry name" value="C-terminal effector domain of the bipartite response regulators"/>
    <property type="match status" value="1"/>
</dbReference>
<dbReference type="PROSITE" id="PS50110">
    <property type="entry name" value="RESPONSE_REGULATORY"/>
    <property type="match status" value="1"/>
</dbReference>
<keyword evidence="3" id="KW-0805">Transcription regulation</keyword>
<keyword evidence="4 7" id="KW-0238">DNA-binding</keyword>
<evidence type="ECO:0000256" key="2">
    <source>
        <dbReference type="ARBA" id="ARBA00023012"/>
    </source>
</evidence>
<dbReference type="PANTHER" id="PTHR48111">
    <property type="entry name" value="REGULATOR OF RPOS"/>
    <property type="match status" value="1"/>
</dbReference>
<keyword evidence="11" id="KW-1185">Reference proteome</keyword>
<dbReference type="Gene3D" id="1.10.10.10">
    <property type="entry name" value="Winged helix-like DNA-binding domain superfamily/Winged helix DNA-binding domain"/>
    <property type="match status" value="1"/>
</dbReference>
<accession>B8G4V1</accession>
<dbReference type="SMART" id="SM00448">
    <property type="entry name" value="REC"/>
    <property type="match status" value="1"/>
</dbReference>
<evidence type="ECO:0000256" key="4">
    <source>
        <dbReference type="ARBA" id="ARBA00023125"/>
    </source>
</evidence>
<feature type="domain" description="Response regulatory" evidence="8">
    <location>
        <begin position="4"/>
        <end position="120"/>
    </location>
</feature>
<dbReference type="Gene3D" id="6.10.250.690">
    <property type="match status" value="1"/>
</dbReference>
<dbReference type="GO" id="GO:0032993">
    <property type="term" value="C:protein-DNA complex"/>
    <property type="evidence" value="ECO:0007669"/>
    <property type="project" value="TreeGrafter"/>
</dbReference>
<feature type="domain" description="OmpR/PhoB-type" evidence="9">
    <location>
        <begin position="130"/>
        <end position="230"/>
    </location>
</feature>
<dbReference type="OrthoDB" id="9792810at2"/>
<evidence type="ECO:0000256" key="1">
    <source>
        <dbReference type="ARBA" id="ARBA00022553"/>
    </source>
</evidence>
<reference evidence="10" key="1">
    <citation type="submission" date="2008-12" db="EMBL/GenBank/DDBJ databases">
        <title>Complete sequence of Chloroflexus aggregans DSM 9485.</title>
        <authorList>
            <consortium name="US DOE Joint Genome Institute"/>
            <person name="Lucas S."/>
            <person name="Copeland A."/>
            <person name="Lapidus A."/>
            <person name="Glavina del Rio T."/>
            <person name="Dalin E."/>
            <person name="Tice H."/>
            <person name="Pitluck S."/>
            <person name="Foster B."/>
            <person name="Larimer F."/>
            <person name="Land M."/>
            <person name="Hauser L."/>
            <person name="Kyrpides N."/>
            <person name="Mikhailova N."/>
            <person name="Bryant D."/>
            <person name="Richardson P."/>
        </authorList>
    </citation>
    <scope>NUCLEOTIDE SEQUENCE</scope>
    <source>
        <strain evidence="10">DSM 9485</strain>
    </source>
</reference>
<dbReference type="FunFam" id="3.40.50.2300:FF:000001">
    <property type="entry name" value="DNA-binding response regulator PhoB"/>
    <property type="match status" value="1"/>
</dbReference>